<name>A0A9R1VMB9_LACSA</name>
<dbReference type="AlphaFoldDB" id="A0A9R1VMB9"/>
<organism evidence="1 2">
    <name type="scientific">Lactuca sativa</name>
    <name type="common">Garden lettuce</name>
    <dbReference type="NCBI Taxonomy" id="4236"/>
    <lineage>
        <taxon>Eukaryota</taxon>
        <taxon>Viridiplantae</taxon>
        <taxon>Streptophyta</taxon>
        <taxon>Embryophyta</taxon>
        <taxon>Tracheophyta</taxon>
        <taxon>Spermatophyta</taxon>
        <taxon>Magnoliopsida</taxon>
        <taxon>eudicotyledons</taxon>
        <taxon>Gunneridae</taxon>
        <taxon>Pentapetalae</taxon>
        <taxon>asterids</taxon>
        <taxon>campanulids</taxon>
        <taxon>Asterales</taxon>
        <taxon>Asteraceae</taxon>
        <taxon>Cichorioideae</taxon>
        <taxon>Cichorieae</taxon>
        <taxon>Lactucinae</taxon>
        <taxon>Lactuca</taxon>
    </lineage>
</organism>
<comment type="caution">
    <text evidence="1">The sequence shown here is derived from an EMBL/GenBank/DDBJ whole genome shotgun (WGS) entry which is preliminary data.</text>
</comment>
<protein>
    <submittedName>
        <fullName evidence="1">Uncharacterized protein</fullName>
    </submittedName>
</protein>
<dbReference type="EMBL" id="NBSK02000005">
    <property type="protein sequence ID" value="KAJ0207929.1"/>
    <property type="molecule type" value="Genomic_DNA"/>
</dbReference>
<evidence type="ECO:0000313" key="2">
    <source>
        <dbReference type="Proteomes" id="UP000235145"/>
    </source>
</evidence>
<keyword evidence="2" id="KW-1185">Reference proteome</keyword>
<reference evidence="1 2" key="1">
    <citation type="journal article" date="2017" name="Nat. Commun.">
        <title>Genome assembly with in vitro proximity ligation data and whole-genome triplication in lettuce.</title>
        <authorList>
            <person name="Reyes-Chin-Wo S."/>
            <person name="Wang Z."/>
            <person name="Yang X."/>
            <person name="Kozik A."/>
            <person name="Arikit S."/>
            <person name="Song C."/>
            <person name="Xia L."/>
            <person name="Froenicke L."/>
            <person name="Lavelle D.O."/>
            <person name="Truco M.J."/>
            <person name="Xia R."/>
            <person name="Zhu S."/>
            <person name="Xu C."/>
            <person name="Xu H."/>
            <person name="Xu X."/>
            <person name="Cox K."/>
            <person name="Korf I."/>
            <person name="Meyers B.C."/>
            <person name="Michelmore R.W."/>
        </authorList>
    </citation>
    <scope>NUCLEOTIDE SEQUENCE [LARGE SCALE GENOMIC DNA]</scope>
    <source>
        <strain evidence="2">cv. Salinas</strain>
        <tissue evidence="1">Seedlings</tissue>
    </source>
</reference>
<gene>
    <name evidence="1" type="ORF">LSAT_V11C500295520</name>
</gene>
<accession>A0A9R1VMB9</accession>
<proteinExistence type="predicted"/>
<sequence>MRLKLDETERRVLQLQEAERRTDLNEAKERELAMEASDRALSVVKDTSVSMEDTGKIEILTAEVEHLKTESEDKMLVQQREAPLEASGETLSVLEKATVSLVDTEKIENLTVEVENLKTVMPGQAIILKFTDTTPTLLPHKGEYNINAIMILYSSVS</sequence>
<dbReference type="Proteomes" id="UP000235145">
    <property type="component" value="Unassembled WGS sequence"/>
</dbReference>
<evidence type="ECO:0000313" key="1">
    <source>
        <dbReference type="EMBL" id="KAJ0207929.1"/>
    </source>
</evidence>